<dbReference type="AlphaFoldDB" id="A0A1R1EJA6"/>
<evidence type="ECO:0000259" key="1">
    <source>
        <dbReference type="PROSITE" id="PS51186"/>
    </source>
</evidence>
<keyword evidence="3" id="KW-1185">Reference proteome</keyword>
<organism evidence="2 3">
    <name type="scientific">Paenibacillus rhizosphaerae</name>
    <dbReference type="NCBI Taxonomy" id="297318"/>
    <lineage>
        <taxon>Bacteria</taxon>
        <taxon>Bacillati</taxon>
        <taxon>Bacillota</taxon>
        <taxon>Bacilli</taxon>
        <taxon>Bacillales</taxon>
        <taxon>Paenibacillaceae</taxon>
        <taxon>Paenibacillus</taxon>
    </lineage>
</organism>
<dbReference type="Proteomes" id="UP000187172">
    <property type="component" value="Unassembled WGS sequence"/>
</dbReference>
<protein>
    <submittedName>
        <fullName evidence="2">Alanine acetyltransferase</fullName>
    </submittedName>
</protein>
<dbReference type="Gene3D" id="3.40.630.30">
    <property type="match status" value="1"/>
</dbReference>
<dbReference type="GO" id="GO:1990189">
    <property type="term" value="F:protein N-terminal-serine acetyltransferase activity"/>
    <property type="evidence" value="ECO:0007669"/>
    <property type="project" value="TreeGrafter"/>
</dbReference>
<dbReference type="PANTHER" id="PTHR43441">
    <property type="entry name" value="RIBOSOMAL-PROTEIN-SERINE ACETYLTRANSFERASE"/>
    <property type="match status" value="1"/>
</dbReference>
<proteinExistence type="predicted"/>
<evidence type="ECO:0000313" key="2">
    <source>
        <dbReference type="EMBL" id="OMF51914.1"/>
    </source>
</evidence>
<gene>
    <name evidence="2" type="ORF">BK138_24085</name>
</gene>
<keyword evidence="2" id="KW-0808">Transferase</keyword>
<feature type="domain" description="N-acetyltransferase" evidence="1">
    <location>
        <begin position="18"/>
        <end position="186"/>
    </location>
</feature>
<dbReference type="STRING" id="297318.BK138_24085"/>
<accession>A0A1R1EJA6</accession>
<dbReference type="SUPFAM" id="SSF55729">
    <property type="entry name" value="Acyl-CoA N-acyltransferases (Nat)"/>
    <property type="match status" value="1"/>
</dbReference>
<dbReference type="PROSITE" id="PS51186">
    <property type="entry name" value="GNAT"/>
    <property type="match status" value="1"/>
</dbReference>
<evidence type="ECO:0000313" key="3">
    <source>
        <dbReference type="Proteomes" id="UP000187172"/>
    </source>
</evidence>
<name>A0A1R1EJA6_9BACL</name>
<dbReference type="RefSeq" id="WP_076173340.1">
    <property type="nucleotide sequence ID" value="NZ_MRTP01000008.1"/>
</dbReference>
<dbReference type="EMBL" id="MRTP01000008">
    <property type="protein sequence ID" value="OMF51914.1"/>
    <property type="molecule type" value="Genomic_DNA"/>
</dbReference>
<reference evidence="2 3" key="1">
    <citation type="submission" date="2016-11" db="EMBL/GenBank/DDBJ databases">
        <title>Paenibacillus species isolates.</title>
        <authorList>
            <person name="Beno S.M."/>
        </authorList>
    </citation>
    <scope>NUCLEOTIDE SEQUENCE [LARGE SCALE GENOMIC DNA]</scope>
    <source>
        <strain evidence="2 3">FSL R5-0378</strain>
    </source>
</reference>
<dbReference type="InterPro" id="IPR000182">
    <property type="entry name" value="GNAT_dom"/>
</dbReference>
<dbReference type="InterPro" id="IPR016181">
    <property type="entry name" value="Acyl_CoA_acyltransferase"/>
</dbReference>
<dbReference type="PANTHER" id="PTHR43441:SF11">
    <property type="entry name" value="RIBOSOMAL-PROTEIN-SERINE ACETYLTRANSFERASE"/>
    <property type="match status" value="1"/>
</dbReference>
<dbReference type="GO" id="GO:0005737">
    <property type="term" value="C:cytoplasm"/>
    <property type="evidence" value="ECO:0007669"/>
    <property type="project" value="TreeGrafter"/>
</dbReference>
<sequence>MNTDTLFDTFPTLHNDSIELGKIEPAHLDDLYEIYSNDRVFDYCGIIPKHNKDTVKKLIGHFERDYNKKSRVKWGIFIPDSSRKLAGIAEVYDINSKVNMMSIGYFLNEDYWGQGIATKAVQLLTGYLFEQVGVNRLQAEVMPANDASKRVLQKNGFMLEGTLRQATVWSGKGVVDLEIYGLLKEEYAASHTALSSSKI</sequence>
<comment type="caution">
    <text evidence="2">The sequence shown here is derived from an EMBL/GenBank/DDBJ whole genome shotgun (WGS) entry which is preliminary data.</text>
</comment>
<dbReference type="GO" id="GO:0008999">
    <property type="term" value="F:protein-N-terminal-alanine acetyltransferase activity"/>
    <property type="evidence" value="ECO:0007669"/>
    <property type="project" value="TreeGrafter"/>
</dbReference>
<dbReference type="Pfam" id="PF13302">
    <property type="entry name" value="Acetyltransf_3"/>
    <property type="match status" value="1"/>
</dbReference>
<dbReference type="InterPro" id="IPR051908">
    <property type="entry name" value="Ribosomal_N-acetyltransferase"/>
</dbReference>